<feature type="transmembrane region" description="Helical" evidence="5">
    <location>
        <begin position="424"/>
        <end position="443"/>
    </location>
</feature>
<feature type="transmembrane region" description="Helical" evidence="5">
    <location>
        <begin position="127"/>
        <end position="150"/>
    </location>
</feature>
<name>A0ABT5DW73_9BACT</name>
<gene>
    <name evidence="6" type="ORF">POL25_12970</name>
</gene>
<feature type="transmembrane region" description="Helical" evidence="5">
    <location>
        <begin position="84"/>
        <end position="107"/>
    </location>
</feature>
<evidence type="ECO:0000256" key="2">
    <source>
        <dbReference type="ARBA" id="ARBA00022692"/>
    </source>
</evidence>
<dbReference type="Gene3D" id="1.20.1740.10">
    <property type="entry name" value="Amino acid/polyamine transporter I"/>
    <property type="match status" value="1"/>
</dbReference>
<keyword evidence="2 5" id="KW-0812">Transmembrane</keyword>
<dbReference type="InterPro" id="IPR050598">
    <property type="entry name" value="AminoAcid_Transporter"/>
</dbReference>
<dbReference type="InterPro" id="IPR002293">
    <property type="entry name" value="AA/rel_permease1"/>
</dbReference>
<dbReference type="RefSeq" id="WP_272086294.1">
    <property type="nucleotide sequence ID" value="NZ_JAQNDL010000001.1"/>
</dbReference>
<evidence type="ECO:0000313" key="7">
    <source>
        <dbReference type="Proteomes" id="UP001221686"/>
    </source>
</evidence>
<evidence type="ECO:0000256" key="4">
    <source>
        <dbReference type="ARBA" id="ARBA00023136"/>
    </source>
</evidence>
<evidence type="ECO:0000313" key="6">
    <source>
        <dbReference type="EMBL" id="MDC0717810.1"/>
    </source>
</evidence>
<feature type="transmembrane region" description="Helical" evidence="5">
    <location>
        <begin position="9"/>
        <end position="27"/>
    </location>
</feature>
<feature type="transmembrane region" description="Helical" evidence="5">
    <location>
        <begin position="282"/>
        <end position="303"/>
    </location>
</feature>
<feature type="transmembrane region" description="Helical" evidence="5">
    <location>
        <begin position="240"/>
        <end position="262"/>
    </location>
</feature>
<dbReference type="EMBL" id="JAQNDL010000001">
    <property type="protein sequence ID" value="MDC0717810.1"/>
    <property type="molecule type" value="Genomic_DNA"/>
</dbReference>
<feature type="transmembrane region" description="Helical" evidence="5">
    <location>
        <begin position="162"/>
        <end position="185"/>
    </location>
</feature>
<feature type="transmembrane region" description="Helical" evidence="5">
    <location>
        <begin position="205"/>
        <end position="228"/>
    </location>
</feature>
<comment type="caution">
    <text evidence="6">The sequence shown here is derived from an EMBL/GenBank/DDBJ whole genome shotgun (WGS) entry which is preliminary data.</text>
</comment>
<organism evidence="6 7">
    <name type="scientific">Nannocystis bainbridge</name>
    <dbReference type="NCBI Taxonomy" id="2995303"/>
    <lineage>
        <taxon>Bacteria</taxon>
        <taxon>Pseudomonadati</taxon>
        <taxon>Myxococcota</taxon>
        <taxon>Polyangia</taxon>
        <taxon>Nannocystales</taxon>
        <taxon>Nannocystaceae</taxon>
        <taxon>Nannocystis</taxon>
    </lineage>
</organism>
<evidence type="ECO:0000256" key="1">
    <source>
        <dbReference type="ARBA" id="ARBA00004141"/>
    </source>
</evidence>
<evidence type="ECO:0000256" key="5">
    <source>
        <dbReference type="SAM" id="Phobius"/>
    </source>
</evidence>
<keyword evidence="3 5" id="KW-1133">Transmembrane helix</keyword>
<feature type="transmembrane region" description="Helical" evidence="5">
    <location>
        <begin position="363"/>
        <end position="383"/>
    </location>
</feature>
<feature type="transmembrane region" description="Helical" evidence="5">
    <location>
        <begin position="39"/>
        <end position="63"/>
    </location>
</feature>
<proteinExistence type="predicted"/>
<dbReference type="Pfam" id="PF13520">
    <property type="entry name" value="AA_permease_2"/>
    <property type="match status" value="1"/>
</dbReference>
<feature type="transmembrane region" description="Helical" evidence="5">
    <location>
        <begin position="395"/>
        <end position="418"/>
    </location>
</feature>
<dbReference type="Proteomes" id="UP001221686">
    <property type="component" value="Unassembled WGS sequence"/>
</dbReference>
<keyword evidence="7" id="KW-1185">Reference proteome</keyword>
<feature type="transmembrane region" description="Helical" evidence="5">
    <location>
        <begin position="339"/>
        <end position="357"/>
    </location>
</feature>
<comment type="subcellular location">
    <subcellularLocation>
        <location evidence="1">Membrane</location>
        <topology evidence="1">Multi-pass membrane protein</topology>
    </subcellularLocation>
</comment>
<sequence length="449" mass="46522">METRHLGPWAAQALVAGSMLGIGIFIAPPVVASHVQSPLWFLLMWVAGGLAALCGALCVAELGAMMPRAGGEYPYLRAAYGPGIAFATGWLQLLATFPGSLATMAVGTAAFQLPVLLGPSFAAPVDLGLVTLAGPTFWAIALVVALTGLNHIGIVLSGRVQLVLTMVPLAVLLAVSLFVVGDIGTVEVSAEALRSGLDPSPSASAVAQAYLSIYFAYSGWNAAIYIGGEIADPGRNLPRAVVGGTLMVAILYFVLCAGYLSVFEIDKLAGVGEAGTAAAGALFGHAGVIVVTLMILLAMLGSINGTVMTGSRIAYAMAEEGHCFPAAGRLSARFGTPMVALWLQAVLAIALILSHRFEQLMDYAAAAMLISGSLAVASVVSLRRKDPDHPRPYRVGFYPWAPIIYVGSSVFVLVALAAKGDLSVLMAAGWFALALLLHALVVAPRLRLR</sequence>
<dbReference type="PANTHER" id="PTHR11785:SF512">
    <property type="entry name" value="SOBREMESA, ISOFORM B"/>
    <property type="match status" value="1"/>
</dbReference>
<dbReference type="PANTHER" id="PTHR11785">
    <property type="entry name" value="AMINO ACID TRANSPORTER"/>
    <property type="match status" value="1"/>
</dbReference>
<evidence type="ECO:0000256" key="3">
    <source>
        <dbReference type="ARBA" id="ARBA00022989"/>
    </source>
</evidence>
<accession>A0ABT5DW73</accession>
<reference evidence="6 7" key="1">
    <citation type="submission" date="2022-11" db="EMBL/GenBank/DDBJ databases">
        <title>Minimal conservation of predation-associated metabolite biosynthetic gene clusters underscores biosynthetic potential of Myxococcota including descriptions for ten novel species: Archangium lansinium sp. nov., Myxococcus landrumus sp. nov., Nannocystis bai.</title>
        <authorList>
            <person name="Ahearne A."/>
            <person name="Stevens C."/>
            <person name="Dowd S."/>
        </authorList>
    </citation>
    <scope>NUCLEOTIDE SEQUENCE [LARGE SCALE GENOMIC DNA]</scope>
    <source>
        <strain evidence="6 7">BB15-2</strain>
    </source>
</reference>
<keyword evidence="4 5" id="KW-0472">Membrane</keyword>
<dbReference type="PIRSF" id="PIRSF006060">
    <property type="entry name" value="AA_transporter"/>
    <property type="match status" value="1"/>
</dbReference>
<protein>
    <submittedName>
        <fullName evidence="6">Amino acid permease</fullName>
    </submittedName>
</protein>